<evidence type="ECO:0000313" key="2">
    <source>
        <dbReference type="Proteomes" id="UP000298460"/>
    </source>
</evidence>
<dbReference type="Proteomes" id="UP000298460">
    <property type="component" value="Unassembled WGS sequence"/>
</dbReference>
<accession>A0A4Z0R6G2</accession>
<gene>
    <name evidence="1" type="ORF">E4K67_13225</name>
</gene>
<protein>
    <submittedName>
        <fullName evidence="1">DUF4276 family protein</fullName>
    </submittedName>
</protein>
<reference evidence="1 2" key="1">
    <citation type="submission" date="2019-03" db="EMBL/GenBank/DDBJ databases">
        <title>Draft Genome Sequence of Desulfosporosinus fructosivorans Strain 63.6F, Isolated from Marine Sediment in the Baltic Sea.</title>
        <authorList>
            <person name="Hausmann B."/>
            <person name="Vandieken V."/>
            <person name="Pjevac P."/>
            <person name="Schreck K."/>
            <person name="Herbold C.W."/>
            <person name="Loy A."/>
        </authorList>
    </citation>
    <scope>NUCLEOTIDE SEQUENCE [LARGE SCALE GENOMIC DNA]</scope>
    <source>
        <strain evidence="1 2">63.6F</strain>
    </source>
</reference>
<keyword evidence="2" id="KW-1185">Reference proteome</keyword>
<dbReference type="Pfam" id="PF14103">
    <property type="entry name" value="DUF4276"/>
    <property type="match status" value="1"/>
</dbReference>
<dbReference type="AlphaFoldDB" id="A0A4Z0R6G2"/>
<dbReference type="InterPro" id="IPR025455">
    <property type="entry name" value="DUF4276"/>
</dbReference>
<organism evidence="1 2">
    <name type="scientific">Desulfosporosinus fructosivorans</name>
    <dbReference type="NCBI Taxonomy" id="2018669"/>
    <lineage>
        <taxon>Bacteria</taxon>
        <taxon>Bacillati</taxon>
        <taxon>Bacillota</taxon>
        <taxon>Clostridia</taxon>
        <taxon>Eubacteriales</taxon>
        <taxon>Desulfitobacteriaceae</taxon>
        <taxon>Desulfosporosinus</taxon>
    </lineage>
</organism>
<evidence type="ECO:0000313" key="1">
    <source>
        <dbReference type="EMBL" id="TGE37683.1"/>
    </source>
</evidence>
<proteinExistence type="predicted"/>
<dbReference type="EMBL" id="SPQQ01000004">
    <property type="protein sequence ID" value="TGE37683.1"/>
    <property type="molecule type" value="Genomic_DNA"/>
</dbReference>
<comment type="caution">
    <text evidence="1">The sequence shown here is derived from an EMBL/GenBank/DDBJ whole genome shotgun (WGS) entry which is preliminary data.</text>
</comment>
<name>A0A4Z0R6G2_9FIRM</name>
<sequence length="221" mass="25511">MVIKRLAVLVEGQTEETFVKEILSDHLSQYDIFPYATRVCTKRVGNCRRYRGGVDSYTKIKTDIQLLSRDSNINAITTMFDFYAFPTDAPGYSSLPIGNGYVQVEYLEEQMKQDINDTRFIPYLMLHEFEAFLFCTPEKIAYTFPNSEEKVDLIRTIAQSVESPEEINNSPLTAPSKRILNIFPEYEKPLHGCLTVMEIGLDTIRSQCSHFDQWLTKLEHL</sequence>